<evidence type="ECO:0000259" key="3">
    <source>
        <dbReference type="PROSITE" id="PS50975"/>
    </source>
</evidence>
<sequence>MSVEALFNPRSIALVGATDKSGWSISTLLNLRTHGFAGSVHLVNPRGGVVHGSPAFRSLTEIPEPVDLAYVMVPTAAVLGVLREGAKLGIRCYVILTAGFGEAGEEGARLESEISAFAAENGLTILGPNGNGYINAAADITPYGLPIAEPLLRGSVGVVLQSGALASSVLAFAQARNVGISLLTSMGNESVVAVTDVMDYLVDDPATKVVALFLETIRNPAEFARVARRALQAGKPIVALKIGRSRLASHTAQAHTGALVGDDDVIDAALRQLGVIRVRSLEDLIITAGLLAATGPLPGRRVGVVTPSGGASEIIADRAEDEGLELPPFAPETVARLAEIVPSFGTVANPLDVTGYVLIDRTLLGRALEVVTADPGIDLVMLLSEPPRVTPPDPAPAFALYSASARRIAESPVPVVVVSNVLTDVTEFGRRVQQETGFPYVAGGIEHGLHAIGAAVRWSEARARVLARPPALPCEPRPAPPGATGVWAEHRASALLASAGLPVVPSALVREEPEAVAAAEGFGYPVVLKIAAEGLGHKSDIGGVRLGLSGAEEVREAYRALINAMPSPSGPSPSGPSPSGPPPSGPPPSGLSPSGLSPSGLSSSGPTDSGPAGAGAASSGPGGSGAAASSGAVPALAGVLVQPQRSGGVELLVGLVRDPAWGLTLAVGLGGIWVEVLRDTALRVLPVDTEEVRLALSELRGTALLQGARGSEPADLDAVAEVVARIAAFAETLGDELESLEINPLLVTGSHVEALDALVTWRTL</sequence>
<dbReference type="Pfam" id="PF13549">
    <property type="entry name" value="ATP-grasp_5"/>
    <property type="match status" value="2"/>
</dbReference>
<dbReference type="SUPFAM" id="SSF51735">
    <property type="entry name" value="NAD(P)-binding Rossmann-fold domains"/>
    <property type="match status" value="1"/>
</dbReference>
<name>A0ABP6YGF0_9ACTN</name>
<organism evidence="4 5">
    <name type="scientific">Nonomuraea rosea</name>
    <dbReference type="NCBI Taxonomy" id="638574"/>
    <lineage>
        <taxon>Bacteria</taxon>
        <taxon>Bacillati</taxon>
        <taxon>Actinomycetota</taxon>
        <taxon>Actinomycetes</taxon>
        <taxon>Streptosporangiales</taxon>
        <taxon>Streptosporangiaceae</taxon>
        <taxon>Nonomuraea</taxon>
    </lineage>
</organism>
<evidence type="ECO:0000313" key="5">
    <source>
        <dbReference type="Proteomes" id="UP001500630"/>
    </source>
</evidence>
<keyword evidence="1" id="KW-0067">ATP-binding</keyword>
<dbReference type="SUPFAM" id="SSF52210">
    <property type="entry name" value="Succinyl-CoA synthetase domains"/>
    <property type="match status" value="2"/>
</dbReference>
<dbReference type="Pfam" id="PF19045">
    <property type="entry name" value="Ligase_CoA_2"/>
    <property type="match status" value="1"/>
</dbReference>
<dbReference type="InterPro" id="IPR032875">
    <property type="entry name" value="Succ_CoA_lig_flav_dom"/>
</dbReference>
<dbReference type="PANTHER" id="PTHR42793">
    <property type="entry name" value="COA BINDING DOMAIN CONTAINING PROTEIN"/>
    <property type="match status" value="1"/>
</dbReference>
<dbReference type="InterPro" id="IPR016102">
    <property type="entry name" value="Succinyl-CoA_synth-like"/>
</dbReference>
<feature type="domain" description="ATP-grasp" evidence="3">
    <location>
        <begin position="493"/>
        <end position="536"/>
    </location>
</feature>
<dbReference type="InterPro" id="IPR013815">
    <property type="entry name" value="ATP_grasp_subdomain_1"/>
</dbReference>
<dbReference type="Gene3D" id="3.40.50.720">
    <property type="entry name" value="NAD(P)-binding Rossmann-like Domain"/>
    <property type="match status" value="1"/>
</dbReference>
<dbReference type="InterPro" id="IPR036291">
    <property type="entry name" value="NAD(P)-bd_dom_sf"/>
</dbReference>
<keyword evidence="1" id="KW-0547">Nucleotide-binding</keyword>
<proteinExistence type="predicted"/>
<dbReference type="Gene3D" id="3.40.50.261">
    <property type="entry name" value="Succinyl-CoA synthetase domains"/>
    <property type="match status" value="2"/>
</dbReference>
<dbReference type="RefSeq" id="WP_345569377.1">
    <property type="nucleotide sequence ID" value="NZ_BAABDQ010000020.1"/>
</dbReference>
<dbReference type="InterPro" id="IPR011761">
    <property type="entry name" value="ATP-grasp"/>
</dbReference>
<dbReference type="SMART" id="SM00881">
    <property type="entry name" value="CoA_binding"/>
    <property type="match status" value="1"/>
</dbReference>
<feature type="compositionally biased region" description="Pro residues" evidence="2">
    <location>
        <begin position="568"/>
        <end position="590"/>
    </location>
</feature>
<gene>
    <name evidence="4" type="ORF">GCM10022419_075120</name>
</gene>
<dbReference type="Pfam" id="PF13607">
    <property type="entry name" value="Succ_CoA_lig"/>
    <property type="match status" value="1"/>
</dbReference>
<evidence type="ECO:0000256" key="1">
    <source>
        <dbReference type="PROSITE-ProRule" id="PRU00409"/>
    </source>
</evidence>
<evidence type="ECO:0000256" key="2">
    <source>
        <dbReference type="SAM" id="MobiDB-lite"/>
    </source>
</evidence>
<feature type="compositionally biased region" description="Low complexity" evidence="2">
    <location>
        <begin position="591"/>
        <end position="619"/>
    </location>
</feature>
<dbReference type="Pfam" id="PF13380">
    <property type="entry name" value="CoA_binding_2"/>
    <property type="match status" value="1"/>
</dbReference>
<keyword evidence="5" id="KW-1185">Reference proteome</keyword>
<dbReference type="Gene3D" id="3.30.1490.20">
    <property type="entry name" value="ATP-grasp fold, A domain"/>
    <property type="match status" value="1"/>
</dbReference>
<dbReference type="InterPro" id="IPR003781">
    <property type="entry name" value="CoA-bd"/>
</dbReference>
<dbReference type="Proteomes" id="UP001500630">
    <property type="component" value="Unassembled WGS sequence"/>
</dbReference>
<dbReference type="SUPFAM" id="SSF56059">
    <property type="entry name" value="Glutathione synthetase ATP-binding domain-like"/>
    <property type="match status" value="2"/>
</dbReference>
<protein>
    <recommendedName>
        <fullName evidence="3">ATP-grasp domain-containing protein</fullName>
    </recommendedName>
</protein>
<accession>A0ABP6YGF0</accession>
<dbReference type="EMBL" id="BAABDQ010000020">
    <property type="protein sequence ID" value="GAA3582462.1"/>
    <property type="molecule type" value="Genomic_DNA"/>
</dbReference>
<feature type="region of interest" description="Disordered" evidence="2">
    <location>
        <begin position="564"/>
        <end position="628"/>
    </location>
</feature>
<dbReference type="PANTHER" id="PTHR42793:SF4">
    <property type="entry name" value="BLL6376 PROTEIN"/>
    <property type="match status" value="1"/>
</dbReference>
<evidence type="ECO:0000313" key="4">
    <source>
        <dbReference type="EMBL" id="GAA3582462.1"/>
    </source>
</evidence>
<comment type="caution">
    <text evidence="4">The sequence shown here is derived from an EMBL/GenBank/DDBJ whole genome shotgun (WGS) entry which is preliminary data.</text>
</comment>
<dbReference type="InterPro" id="IPR043938">
    <property type="entry name" value="Ligase_CoA_dom"/>
</dbReference>
<dbReference type="Gene3D" id="3.30.470.20">
    <property type="entry name" value="ATP-grasp fold, B domain"/>
    <property type="match status" value="1"/>
</dbReference>
<dbReference type="PROSITE" id="PS50975">
    <property type="entry name" value="ATP_GRASP"/>
    <property type="match status" value="1"/>
</dbReference>
<reference evidence="5" key="1">
    <citation type="journal article" date="2019" name="Int. J. Syst. Evol. Microbiol.">
        <title>The Global Catalogue of Microorganisms (GCM) 10K type strain sequencing project: providing services to taxonomists for standard genome sequencing and annotation.</title>
        <authorList>
            <consortium name="The Broad Institute Genomics Platform"/>
            <consortium name="The Broad Institute Genome Sequencing Center for Infectious Disease"/>
            <person name="Wu L."/>
            <person name="Ma J."/>
        </authorList>
    </citation>
    <scope>NUCLEOTIDE SEQUENCE [LARGE SCALE GENOMIC DNA]</scope>
    <source>
        <strain evidence="5">JCM 17326</strain>
    </source>
</reference>